<keyword evidence="4" id="KW-1185">Reference proteome</keyword>
<gene>
    <name evidence="2" type="ORF">CleRT_05380</name>
    <name evidence="3" type="ORF">CleRT_06820</name>
</gene>
<reference evidence="3 4" key="1">
    <citation type="journal article" date="2015" name="Genome Biol. Evol.">
        <title>Distinctive Genome Reduction Rates Revealed by Genomic Analyses of Two Coxiella-Like Endosymbionts in Ticks.</title>
        <authorList>
            <person name="Gottlieb Y."/>
            <person name="Lalzar I."/>
            <person name="Klasson L."/>
        </authorList>
    </citation>
    <scope>NUCLEOTIDE SEQUENCE [LARGE SCALE GENOMIC DNA]</scope>
    <source>
        <strain evidence="3 4">CRt</strain>
    </source>
</reference>
<evidence type="ECO:0000313" key="2">
    <source>
        <dbReference type="EMBL" id="AKQ33443.1"/>
    </source>
</evidence>
<dbReference type="EMBL" id="CP011126">
    <property type="protein sequence ID" value="AKQ33530.1"/>
    <property type="molecule type" value="Genomic_DNA"/>
</dbReference>
<proteinExistence type="predicted"/>
<feature type="compositionally biased region" description="Basic and acidic residues" evidence="1">
    <location>
        <begin position="60"/>
        <end position="77"/>
    </location>
</feature>
<organism evidence="3 4">
    <name type="scientific">Candidatus Coxiella mudrowiae</name>
    <dbReference type="NCBI Taxonomy" id="2054173"/>
    <lineage>
        <taxon>Bacteria</taxon>
        <taxon>Pseudomonadati</taxon>
        <taxon>Pseudomonadota</taxon>
        <taxon>Gammaproteobacteria</taxon>
        <taxon>Legionellales</taxon>
        <taxon>Coxiellaceae</taxon>
        <taxon>Coxiella</taxon>
    </lineage>
</organism>
<sequence length="95" mass="11312">MNHEFRLMIQKYIEQRLEGERMNALRNLLQAITFPTALFKIREKQRELLAQAEIYQHEQQKGAYNEEKQNYGKRKSDGTGNDNCTTLIENEAKYM</sequence>
<dbReference type="RefSeq" id="WP_048875113.1">
    <property type="nucleotide sequence ID" value="NZ_CP011126.1"/>
</dbReference>
<evidence type="ECO:0000313" key="4">
    <source>
        <dbReference type="Proteomes" id="UP000063965"/>
    </source>
</evidence>
<dbReference type="Proteomes" id="UP000063965">
    <property type="component" value="Chromosome"/>
</dbReference>
<dbReference type="EMBL" id="CP011126">
    <property type="protein sequence ID" value="AKQ33443.1"/>
    <property type="molecule type" value="Genomic_DNA"/>
</dbReference>
<name>A0ABN4HPD0_9COXI</name>
<feature type="region of interest" description="Disordered" evidence="1">
    <location>
        <begin position="60"/>
        <end position="85"/>
    </location>
</feature>
<evidence type="ECO:0000256" key="1">
    <source>
        <dbReference type="SAM" id="MobiDB-lite"/>
    </source>
</evidence>
<evidence type="ECO:0000313" key="3">
    <source>
        <dbReference type="EMBL" id="AKQ33530.1"/>
    </source>
</evidence>
<protein>
    <recommendedName>
        <fullName evidence="5">Cytosolic protein</fullName>
    </recommendedName>
</protein>
<accession>A0ABN4HPD0</accession>
<evidence type="ECO:0008006" key="5">
    <source>
        <dbReference type="Google" id="ProtNLM"/>
    </source>
</evidence>